<feature type="domain" description="Amidohydrolase-related" evidence="1">
    <location>
        <begin position="23"/>
        <end position="240"/>
    </location>
</feature>
<protein>
    <submittedName>
        <fullName evidence="2">Amidohydrolase family protein</fullName>
    </submittedName>
</protein>
<reference evidence="2" key="1">
    <citation type="submission" date="2019-09" db="EMBL/GenBank/DDBJ databases">
        <title>Characterisation of the sponge microbiome using genome-centric metagenomics.</title>
        <authorList>
            <person name="Engelberts J.P."/>
            <person name="Robbins S.J."/>
            <person name="De Goeij J.M."/>
            <person name="Aranda M."/>
            <person name="Bell S.C."/>
            <person name="Webster N.S."/>
        </authorList>
    </citation>
    <scope>NUCLEOTIDE SEQUENCE</scope>
    <source>
        <strain evidence="2">SB0675_bin_29</strain>
    </source>
</reference>
<dbReference type="EMBL" id="VYDA01000714">
    <property type="protein sequence ID" value="MYH63951.1"/>
    <property type="molecule type" value="Genomic_DNA"/>
</dbReference>
<dbReference type="SUPFAM" id="SSF51556">
    <property type="entry name" value="Metallo-dependent hydrolases"/>
    <property type="match status" value="1"/>
</dbReference>
<dbReference type="InterPro" id="IPR032466">
    <property type="entry name" value="Metal_Hydrolase"/>
</dbReference>
<gene>
    <name evidence="2" type="ORF">F4148_20140</name>
</gene>
<dbReference type="Gene3D" id="3.20.20.140">
    <property type="entry name" value="Metal-dependent hydrolases"/>
    <property type="match status" value="1"/>
</dbReference>
<dbReference type="AlphaFoldDB" id="A0A6B1G7E9"/>
<dbReference type="InterPro" id="IPR006680">
    <property type="entry name" value="Amidohydro-rel"/>
</dbReference>
<name>A0A6B1G7E9_9CHLR</name>
<sequence>MKRIDFEYYWTEQQPVDGKIYGIKEILEDADLGGIDLVALIAGPITNPNNCGLAEFVKDEPRLIGCCQINPLFGQAAVEELETAATQWGMPILKLMSVACNYPIYGQAPLPVLDKARELGLLVNIHSGAYLSTPAQVGLVAARYPELPIIMEHMGYRDGLGEAIEVAKVFPNVHLGTNTVAEPLMIKQAVQEVGPERVCFASNGPGVPMDFAVESIRRLNLGEEAEGLVLGGNLARLLGIE</sequence>
<evidence type="ECO:0000259" key="1">
    <source>
        <dbReference type="Pfam" id="PF04909"/>
    </source>
</evidence>
<keyword evidence="2" id="KW-0378">Hydrolase</keyword>
<evidence type="ECO:0000313" key="2">
    <source>
        <dbReference type="EMBL" id="MYH63951.1"/>
    </source>
</evidence>
<organism evidence="2">
    <name type="scientific">Caldilineaceae bacterium SB0675_bin_29</name>
    <dbReference type="NCBI Taxonomy" id="2605266"/>
    <lineage>
        <taxon>Bacteria</taxon>
        <taxon>Bacillati</taxon>
        <taxon>Chloroflexota</taxon>
        <taxon>Caldilineae</taxon>
        <taxon>Caldilineales</taxon>
        <taxon>Caldilineaceae</taxon>
    </lineage>
</organism>
<accession>A0A6B1G7E9</accession>
<dbReference type="Pfam" id="PF04909">
    <property type="entry name" value="Amidohydro_2"/>
    <property type="match status" value="1"/>
</dbReference>
<comment type="caution">
    <text evidence="2">The sequence shown here is derived from an EMBL/GenBank/DDBJ whole genome shotgun (WGS) entry which is preliminary data.</text>
</comment>
<proteinExistence type="predicted"/>
<dbReference type="GO" id="GO:0016787">
    <property type="term" value="F:hydrolase activity"/>
    <property type="evidence" value="ECO:0007669"/>
    <property type="project" value="UniProtKB-KW"/>
</dbReference>